<dbReference type="EMBL" id="CAXDID020001192">
    <property type="protein sequence ID" value="CAL6117135.1"/>
    <property type="molecule type" value="Genomic_DNA"/>
</dbReference>
<reference evidence="3 4" key="2">
    <citation type="submission" date="2024-07" db="EMBL/GenBank/DDBJ databases">
        <authorList>
            <person name="Akdeniz Z."/>
        </authorList>
    </citation>
    <scope>NUCLEOTIDE SEQUENCE [LARGE SCALE GENOMIC DNA]</scope>
</reference>
<dbReference type="EMBL" id="CATOUU010000542">
    <property type="protein sequence ID" value="CAI9933524.1"/>
    <property type="molecule type" value="Genomic_DNA"/>
</dbReference>
<reference evidence="2" key="1">
    <citation type="submission" date="2023-06" db="EMBL/GenBank/DDBJ databases">
        <authorList>
            <person name="Kurt Z."/>
        </authorList>
    </citation>
    <scope>NUCLEOTIDE SEQUENCE</scope>
</reference>
<accession>A0AA86P7P7</accession>
<comment type="caution">
    <text evidence="2">The sequence shown here is derived from an EMBL/GenBank/DDBJ whole genome shotgun (WGS) entry which is preliminary data.</text>
</comment>
<gene>
    <name evidence="2" type="ORF">HINF_LOCUS21169</name>
    <name evidence="3" type="ORF">HINF_LOCUS79323</name>
</gene>
<name>A0AA86P7P7_9EUKA</name>
<organism evidence="2">
    <name type="scientific">Hexamita inflata</name>
    <dbReference type="NCBI Taxonomy" id="28002"/>
    <lineage>
        <taxon>Eukaryota</taxon>
        <taxon>Metamonada</taxon>
        <taxon>Diplomonadida</taxon>
        <taxon>Hexamitidae</taxon>
        <taxon>Hexamitinae</taxon>
        <taxon>Hexamita</taxon>
    </lineage>
</organism>
<feature type="transmembrane region" description="Helical" evidence="1">
    <location>
        <begin position="118"/>
        <end position="140"/>
    </location>
</feature>
<sequence length="149" mass="17798">MKYQLKTARFALTYRPLLIFWEINRGSVSEQGWGSAFEVMQQIQLVNFINISYKSEYSNYQQRILHNLEFRHPPLFNTDIRPVFRLVFNFSQKHLQKNPAFKICPFIQKKHFQKNESMLGLTLGSILSVSIFSILFRSFIRIFRDDLQI</sequence>
<evidence type="ECO:0000313" key="4">
    <source>
        <dbReference type="Proteomes" id="UP001642409"/>
    </source>
</evidence>
<proteinExistence type="predicted"/>
<keyword evidence="4" id="KW-1185">Reference proteome</keyword>
<keyword evidence="1" id="KW-0812">Transmembrane</keyword>
<evidence type="ECO:0000313" key="2">
    <source>
        <dbReference type="EMBL" id="CAI9933524.1"/>
    </source>
</evidence>
<dbReference type="Proteomes" id="UP001642409">
    <property type="component" value="Unassembled WGS sequence"/>
</dbReference>
<keyword evidence="1" id="KW-1133">Transmembrane helix</keyword>
<evidence type="ECO:0000313" key="3">
    <source>
        <dbReference type="EMBL" id="CAL6117135.1"/>
    </source>
</evidence>
<keyword evidence="1" id="KW-0472">Membrane</keyword>
<protein>
    <submittedName>
        <fullName evidence="3">Hypothetical_protein</fullName>
    </submittedName>
</protein>
<evidence type="ECO:0000256" key="1">
    <source>
        <dbReference type="SAM" id="Phobius"/>
    </source>
</evidence>
<dbReference type="AlphaFoldDB" id="A0AA86P7P7"/>